<keyword evidence="4" id="KW-1185">Reference proteome</keyword>
<keyword evidence="1" id="KW-0732">Signal</keyword>
<dbReference type="OrthoDB" id="1525026at2"/>
<comment type="caution">
    <text evidence="3">The sequence shown here is derived from an EMBL/GenBank/DDBJ whole genome shotgun (WGS) entry which is preliminary data.</text>
</comment>
<dbReference type="PROSITE" id="PS51257">
    <property type="entry name" value="PROKAR_LIPOPROTEIN"/>
    <property type="match status" value="1"/>
</dbReference>
<evidence type="ECO:0000259" key="2">
    <source>
        <dbReference type="Pfam" id="PF02169"/>
    </source>
</evidence>
<evidence type="ECO:0000313" key="3">
    <source>
        <dbReference type="EMBL" id="TYP93499.1"/>
    </source>
</evidence>
<organism evidence="3 4">
    <name type="scientific">Fodinibius salinus</name>
    <dbReference type="NCBI Taxonomy" id="860790"/>
    <lineage>
        <taxon>Bacteria</taxon>
        <taxon>Pseudomonadati</taxon>
        <taxon>Balneolota</taxon>
        <taxon>Balneolia</taxon>
        <taxon>Balneolales</taxon>
        <taxon>Balneolaceae</taxon>
        <taxon>Fodinibius</taxon>
    </lineage>
</organism>
<dbReference type="InterPro" id="IPR024952">
    <property type="entry name" value="LPP20-like_dom"/>
</dbReference>
<feature type="signal peptide" evidence="1">
    <location>
        <begin position="1"/>
        <end position="22"/>
    </location>
</feature>
<name>A0A5D3YMX7_9BACT</name>
<dbReference type="AlphaFoldDB" id="A0A5D3YMX7"/>
<dbReference type="Proteomes" id="UP000324595">
    <property type="component" value="Unassembled WGS sequence"/>
</dbReference>
<dbReference type="EMBL" id="VNHY01000002">
    <property type="protein sequence ID" value="TYP93499.1"/>
    <property type="molecule type" value="Genomic_DNA"/>
</dbReference>
<dbReference type="Gene3D" id="3.10.28.20">
    <property type="entry name" value="Acetamidase/Formamidase-like domains"/>
    <property type="match status" value="1"/>
</dbReference>
<feature type="domain" description="Lipoprotein LPP20-like" evidence="2">
    <location>
        <begin position="33"/>
        <end position="138"/>
    </location>
</feature>
<protein>
    <submittedName>
        <fullName evidence="3">LPP20 lipoprotein</fullName>
    </submittedName>
</protein>
<evidence type="ECO:0000313" key="4">
    <source>
        <dbReference type="Proteomes" id="UP000324595"/>
    </source>
</evidence>
<dbReference type="RefSeq" id="WP_148898564.1">
    <property type="nucleotide sequence ID" value="NZ_VNHY01000002.1"/>
</dbReference>
<dbReference type="Pfam" id="PF02169">
    <property type="entry name" value="LPP20"/>
    <property type="match status" value="1"/>
</dbReference>
<gene>
    <name evidence="3" type="ORF">LX73_1203</name>
</gene>
<reference evidence="3 4" key="1">
    <citation type="submission" date="2019-07" db="EMBL/GenBank/DDBJ databases">
        <title>Genomic Encyclopedia of Archaeal and Bacterial Type Strains, Phase II (KMG-II): from individual species to whole genera.</title>
        <authorList>
            <person name="Goeker M."/>
        </authorList>
    </citation>
    <scope>NUCLEOTIDE SEQUENCE [LARGE SCALE GENOMIC DNA]</scope>
    <source>
        <strain evidence="3 4">DSM 21935</strain>
    </source>
</reference>
<keyword evidence="3" id="KW-0449">Lipoprotein</keyword>
<sequence length="195" mass="21723">MKIKTVLVVLLAGMLFVGCSSSEEVQDDSGDLPSWYTNPPSSDSEYIYSVGEATSSRRSMARKQAMQNGRAQLAIKIQSEVSAMQKNYAEETVSGESSNYSEVFTDVSKTVAEQTLRGVEVDESAFYRRQNNTKHEVLMLVRMPVGEAANSLNKALENTLSKEEELYTKFKASKAFEDMQKSIEDMKNGNMPSEQ</sequence>
<evidence type="ECO:0000256" key="1">
    <source>
        <dbReference type="SAM" id="SignalP"/>
    </source>
</evidence>
<feature type="chain" id="PRO_5023139866" evidence="1">
    <location>
        <begin position="23"/>
        <end position="195"/>
    </location>
</feature>
<accession>A0A5D3YMX7</accession>
<proteinExistence type="predicted"/>